<dbReference type="AlphaFoldDB" id="G2XVZ0"/>
<dbReference type="InParanoid" id="G2XVZ0"/>
<evidence type="ECO:0000313" key="2">
    <source>
        <dbReference type="Proteomes" id="UP000008177"/>
    </source>
</evidence>
<protein>
    <submittedName>
        <fullName evidence="1">Uncharacterized protein</fullName>
    </submittedName>
</protein>
<reference evidence="2" key="1">
    <citation type="journal article" date="2011" name="PLoS Genet.">
        <title>Genomic analysis of the necrotrophic fungal pathogens Sclerotinia sclerotiorum and Botrytis cinerea.</title>
        <authorList>
            <person name="Amselem J."/>
            <person name="Cuomo C.A."/>
            <person name="van Kan J.A."/>
            <person name="Viaud M."/>
            <person name="Benito E.P."/>
            <person name="Couloux A."/>
            <person name="Coutinho P.M."/>
            <person name="de Vries R.P."/>
            <person name="Dyer P.S."/>
            <person name="Fillinger S."/>
            <person name="Fournier E."/>
            <person name="Gout L."/>
            <person name="Hahn M."/>
            <person name="Kohn L."/>
            <person name="Lapalu N."/>
            <person name="Plummer K.M."/>
            <person name="Pradier J.M."/>
            <person name="Quevillon E."/>
            <person name="Sharon A."/>
            <person name="Simon A."/>
            <person name="ten Have A."/>
            <person name="Tudzynski B."/>
            <person name="Tudzynski P."/>
            <person name="Wincker P."/>
            <person name="Andrew M."/>
            <person name="Anthouard V."/>
            <person name="Beever R.E."/>
            <person name="Beffa R."/>
            <person name="Benoit I."/>
            <person name="Bouzid O."/>
            <person name="Brault B."/>
            <person name="Chen Z."/>
            <person name="Choquer M."/>
            <person name="Collemare J."/>
            <person name="Cotton P."/>
            <person name="Danchin E.G."/>
            <person name="Da Silva C."/>
            <person name="Gautier A."/>
            <person name="Giraud C."/>
            <person name="Giraud T."/>
            <person name="Gonzalez C."/>
            <person name="Grossetete S."/>
            <person name="Guldener U."/>
            <person name="Henrissat B."/>
            <person name="Howlett B.J."/>
            <person name="Kodira C."/>
            <person name="Kretschmer M."/>
            <person name="Lappartient A."/>
            <person name="Leroch M."/>
            <person name="Levis C."/>
            <person name="Mauceli E."/>
            <person name="Neuveglise C."/>
            <person name="Oeser B."/>
            <person name="Pearson M."/>
            <person name="Poulain J."/>
            <person name="Poussereau N."/>
            <person name="Quesneville H."/>
            <person name="Rascle C."/>
            <person name="Schumacher J."/>
            <person name="Segurens B."/>
            <person name="Sexton A."/>
            <person name="Silva E."/>
            <person name="Sirven C."/>
            <person name="Soanes D.M."/>
            <person name="Talbot N.J."/>
            <person name="Templeton M."/>
            <person name="Yandava C."/>
            <person name="Yarden O."/>
            <person name="Zeng Q."/>
            <person name="Rollins J.A."/>
            <person name="Lebrun M.H."/>
            <person name="Dickman M."/>
        </authorList>
    </citation>
    <scope>NUCLEOTIDE SEQUENCE [LARGE SCALE GENOMIC DNA]</scope>
    <source>
        <strain evidence="2">T4</strain>
    </source>
</reference>
<organism evidence="1 2">
    <name type="scientific">Botryotinia fuckeliana (strain T4)</name>
    <name type="common">Noble rot fungus</name>
    <name type="synonym">Botrytis cinerea</name>
    <dbReference type="NCBI Taxonomy" id="999810"/>
    <lineage>
        <taxon>Eukaryota</taxon>
        <taxon>Fungi</taxon>
        <taxon>Dikarya</taxon>
        <taxon>Ascomycota</taxon>
        <taxon>Pezizomycotina</taxon>
        <taxon>Leotiomycetes</taxon>
        <taxon>Helotiales</taxon>
        <taxon>Sclerotiniaceae</taxon>
        <taxon>Botrytis</taxon>
    </lineage>
</organism>
<dbReference type="STRING" id="999810.G2XVZ0"/>
<dbReference type="EMBL" id="FQ790271">
    <property type="protein sequence ID" value="CCD44660.1"/>
    <property type="molecule type" value="Genomic_DNA"/>
</dbReference>
<evidence type="ECO:0000313" key="1">
    <source>
        <dbReference type="EMBL" id="CCD44660.1"/>
    </source>
</evidence>
<dbReference type="OrthoDB" id="3552637at2759"/>
<name>G2XVZ0_BOTF4</name>
<dbReference type="Proteomes" id="UP000008177">
    <property type="component" value="Unplaced contigs"/>
</dbReference>
<sequence length="134" mass="15368">MSTYRMFGYNLKHIAPLNLCPPCCCISGFYFENSNEIRRLGVIGDDSRTEVDEVPLPHYETCDPVRPLIGFLGRNLFMNDAKIQDLKLVTICRVGRRCIGMLIHYLDSDMPPVVLGQWLDSERSKHVSIYDNLD</sequence>
<dbReference type="HOGENOM" id="CLU_1895881_0_0_1"/>
<proteinExistence type="predicted"/>
<accession>G2XVZ0</accession>
<gene>
    <name evidence="1" type="ORF">BofuT4_P055610.1</name>
</gene>